<proteinExistence type="predicted"/>
<dbReference type="AlphaFoldDB" id="A0A0C3DL60"/>
<evidence type="ECO:0000313" key="1">
    <source>
        <dbReference type="EMBL" id="KIM61425.1"/>
    </source>
</evidence>
<reference evidence="1 2" key="1">
    <citation type="submission" date="2014-04" db="EMBL/GenBank/DDBJ databases">
        <authorList>
            <consortium name="DOE Joint Genome Institute"/>
            <person name="Kuo A."/>
            <person name="Kohler A."/>
            <person name="Nagy L.G."/>
            <person name="Floudas D."/>
            <person name="Copeland A."/>
            <person name="Barry K.W."/>
            <person name="Cichocki N."/>
            <person name="Veneault-Fourrey C."/>
            <person name="LaButti K."/>
            <person name="Lindquist E.A."/>
            <person name="Lipzen A."/>
            <person name="Lundell T."/>
            <person name="Morin E."/>
            <person name="Murat C."/>
            <person name="Sun H."/>
            <person name="Tunlid A."/>
            <person name="Henrissat B."/>
            <person name="Grigoriev I.V."/>
            <person name="Hibbett D.S."/>
            <person name="Martin F."/>
            <person name="Nordberg H.P."/>
            <person name="Cantor M.N."/>
            <person name="Hua S.X."/>
        </authorList>
    </citation>
    <scope>NUCLEOTIDE SEQUENCE [LARGE SCALE GENOMIC DNA]</scope>
    <source>
        <strain evidence="1 2">Foug A</strain>
    </source>
</reference>
<dbReference type="Proteomes" id="UP000053989">
    <property type="component" value="Unassembled WGS sequence"/>
</dbReference>
<dbReference type="EMBL" id="KN822052">
    <property type="protein sequence ID" value="KIM61425.1"/>
    <property type="molecule type" value="Genomic_DNA"/>
</dbReference>
<organism evidence="1 2">
    <name type="scientific">Scleroderma citrinum Foug A</name>
    <dbReference type="NCBI Taxonomy" id="1036808"/>
    <lineage>
        <taxon>Eukaryota</taxon>
        <taxon>Fungi</taxon>
        <taxon>Dikarya</taxon>
        <taxon>Basidiomycota</taxon>
        <taxon>Agaricomycotina</taxon>
        <taxon>Agaricomycetes</taxon>
        <taxon>Agaricomycetidae</taxon>
        <taxon>Boletales</taxon>
        <taxon>Sclerodermatineae</taxon>
        <taxon>Sclerodermataceae</taxon>
        <taxon>Scleroderma</taxon>
    </lineage>
</organism>
<evidence type="ECO:0000313" key="2">
    <source>
        <dbReference type="Proteomes" id="UP000053989"/>
    </source>
</evidence>
<sequence>MANKYYNVDPFVLWQEDHAWAHQPKFDFFTALFDDQAFPTLPCNPIKLLQTELVPMSDYAITANLTVPDPQEITMPTNVHEGMVDNTVVMRTLMQSDSARGFIKAIDKASGWRVILEDICREYWYWLAMVSLTPLEFFNLFKEALARCSFHPVPVKLPNSIDTYTRLDNRDFVEAFKDVVHHLSQPNELIRLCRKLSSMGKAFINHCYA</sequence>
<accession>A0A0C3DL60</accession>
<keyword evidence="2" id="KW-1185">Reference proteome</keyword>
<dbReference type="HOGENOM" id="CLU_101097_0_0_1"/>
<protein>
    <submittedName>
        <fullName evidence="1">Uncharacterized protein</fullName>
    </submittedName>
</protein>
<gene>
    <name evidence="1" type="ORF">SCLCIDRAFT_25910</name>
</gene>
<dbReference type="InParanoid" id="A0A0C3DL60"/>
<reference evidence="2" key="2">
    <citation type="submission" date="2015-01" db="EMBL/GenBank/DDBJ databases">
        <title>Evolutionary Origins and Diversification of the Mycorrhizal Mutualists.</title>
        <authorList>
            <consortium name="DOE Joint Genome Institute"/>
            <consortium name="Mycorrhizal Genomics Consortium"/>
            <person name="Kohler A."/>
            <person name="Kuo A."/>
            <person name="Nagy L.G."/>
            <person name="Floudas D."/>
            <person name="Copeland A."/>
            <person name="Barry K.W."/>
            <person name="Cichocki N."/>
            <person name="Veneault-Fourrey C."/>
            <person name="LaButti K."/>
            <person name="Lindquist E.A."/>
            <person name="Lipzen A."/>
            <person name="Lundell T."/>
            <person name="Morin E."/>
            <person name="Murat C."/>
            <person name="Riley R."/>
            <person name="Ohm R."/>
            <person name="Sun H."/>
            <person name="Tunlid A."/>
            <person name="Henrissat B."/>
            <person name="Grigoriev I.V."/>
            <person name="Hibbett D.S."/>
            <person name="Martin F."/>
        </authorList>
    </citation>
    <scope>NUCLEOTIDE SEQUENCE [LARGE SCALE GENOMIC DNA]</scope>
    <source>
        <strain evidence="2">Foug A</strain>
    </source>
</reference>
<name>A0A0C3DL60_9AGAM</name>